<feature type="region of interest" description="Disordered" evidence="3">
    <location>
        <begin position="50"/>
        <end position="127"/>
    </location>
</feature>
<reference evidence="4" key="1">
    <citation type="journal article" date="2019" name="Beilstein J. Org. Chem.">
        <title>Nanangenines: drimane sesquiterpenoids as the dominant metabolite cohort of a novel Australian fungus, Aspergillus nanangensis.</title>
        <authorList>
            <person name="Lacey H.J."/>
            <person name="Gilchrist C.L.M."/>
            <person name="Crombie A."/>
            <person name="Kalaitzis J.A."/>
            <person name="Vuong D."/>
            <person name="Rutledge P.J."/>
            <person name="Turner P."/>
            <person name="Pitt J.I."/>
            <person name="Lacey E."/>
            <person name="Chooi Y.H."/>
            <person name="Piggott A.M."/>
        </authorList>
    </citation>
    <scope>NUCLEOTIDE SEQUENCE</scope>
    <source>
        <strain evidence="4">MST-FP2251</strain>
    </source>
</reference>
<name>A0AAD4CHK0_ASPNN</name>
<dbReference type="PROSITE" id="PS00354">
    <property type="entry name" value="HMGI_Y"/>
    <property type="match status" value="1"/>
</dbReference>
<accession>A0AAD4CHK0</accession>
<dbReference type="EMBL" id="VCAU01000074">
    <property type="protein sequence ID" value="KAF9886624.1"/>
    <property type="molecule type" value="Genomic_DNA"/>
</dbReference>
<dbReference type="Proteomes" id="UP001194746">
    <property type="component" value="Unassembled WGS sequence"/>
</dbReference>
<reference evidence="4" key="2">
    <citation type="submission" date="2020-02" db="EMBL/GenBank/DDBJ databases">
        <authorList>
            <person name="Gilchrist C.L.M."/>
            <person name="Chooi Y.-H."/>
        </authorList>
    </citation>
    <scope>NUCLEOTIDE SEQUENCE</scope>
    <source>
        <strain evidence="4">MST-FP2251</strain>
    </source>
</reference>
<evidence type="ECO:0000313" key="5">
    <source>
        <dbReference type="Proteomes" id="UP001194746"/>
    </source>
</evidence>
<feature type="compositionally biased region" description="Acidic residues" evidence="3">
    <location>
        <begin position="118"/>
        <end position="127"/>
    </location>
</feature>
<sequence length="127" mass="13658">MGITWNEQTDAKLLVGILTTSNVKFDHKALAEFIGPECTTSAVQHRIQRLKVRAEAPEQDGEKTTSSPAETPKRGRGRPKKNADVDGSPVSKKVKTAVPKNGVKAGSEKSNGKTDGTNEVEEEEIAC</sequence>
<comment type="subcellular location">
    <subcellularLocation>
        <location evidence="1">Nucleus</location>
    </subcellularLocation>
</comment>
<evidence type="ECO:0000313" key="4">
    <source>
        <dbReference type="EMBL" id="KAF9886624.1"/>
    </source>
</evidence>
<proteinExistence type="predicted"/>
<gene>
    <name evidence="4" type="ORF">FE257_011264</name>
</gene>
<evidence type="ECO:0000256" key="1">
    <source>
        <dbReference type="ARBA" id="ARBA00004123"/>
    </source>
</evidence>
<organism evidence="4 5">
    <name type="scientific">Aspergillus nanangensis</name>
    <dbReference type="NCBI Taxonomy" id="2582783"/>
    <lineage>
        <taxon>Eukaryota</taxon>
        <taxon>Fungi</taxon>
        <taxon>Dikarya</taxon>
        <taxon>Ascomycota</taxon>
        <taxon>Pezizomycotina</taxon>
        <taxon>Eurotiomycetes</taxon>
        <taxon>Eurotiomycetidae</taxon>
        <taxon>Eurotiales</taxon>
        <taxon>Aspergillaceae</taxon>
        <taxon>Aspergillus</taxon>
        <taxon>Aspergillus subgen. Circumdati</taxon>
    </lineage>
</organism>
<dbReference type="InterPro" id="IPR000637">
    <property type="entry name" value="HMGI/Y_DNA-bd_CS"/>
</dbReference>
<evidence type="ECO:0000256" key="2">
    <source>
        <dbReference type="ARBA" id="ARBA00023242"/>
    </source>
</evidence>
<keyword evidence="2" id="KW-0539">Nucleus</keyword>
<protein>
    <recommendedName>
        <fullName evidence="6">AT hook motif protein</fullName>
    </recommendedName>
</protein>
<evidence type="ECO:0008006" key="6">
    <source>
        <dbReference type="Google" id="ProtNLM"/>
    </source>
</evidence>
<evidence type="ECO:0000256" key="3">
    <source>
        <dbReference type="SAM" id="MobiDB-lite"/>
    </source>
</evidence>
<dbReference type="GO" id="GO:0005634">
    <property type="term" value="C:nucleus"/>
    <property type="evidence" value="ECO:0007669"/>
    <property type="project" value="UniProtKB-SubCell"/>
</dbReference>
<feature type="compositionally biased region" description="Basic and acidic residues" evidence="3">
    <location>
        <begin position="52"/>
        <end position="63"/>
    </location>
</feature>
<dbReference type="GO" id="GO:0006355">
    <property type="term" value="P:regulation of DNA-templated transcription"/>
    <property type="evidence" value="ECO:0007669"/>
    <property type="project" value="InterPro"/>
</dbReference>
<comment type="caution">
    <text evidence="4">The sequence shown here is derived from an EMBL/GenBank/DDBJ whole genome shotgun (WGS) entry which is preliminary data.</text>
</comment>
<keyword evidence="5" id="KW-1185">Reference proteome</keyword>
<dbReference type="AlphaFoldDB" id="A0AAD4CHK0"/>